<keyword evidence="9" id="KW-1185">Reference proteome</keyword>
<evidence type="ECO:0000313" key="9">
    <source>
        <dbReference type="Proteomes" id="UP001152622"/>
    </source>
</evidence>
<keyword evidence="5" id="KW-0325">Glycoprotein</keyword>
<feature type="domain" description="EGF-like" evidence="7">
    <location>
        <begin position="78"/>
        <end position="113"/>
    </location>
</feature>
<feature type="domain" description="EGF-like" evidence="7">
    <location>
        <begin position="127"/>
        <end position="162"/>
    </location>
</feature>
<dbReference type="PANTHER" id="PTHR24034:SF209">
    <property type="entry name" value="EGF-LIKE DOMAIN-CONTAINING PROTEIN"/>
    <property type="match status" value="1"/>
</dbReference>
<reference evidence="8" key="1">
    <citation type="journal article" date="2023" name="Science">
        <title>Genome structures resolve the early diversification of teleost fishes.</title>
        <authorList>
            <person name="Parey E."/>
            <person name="Louis A."/>
            <person name="Montfort J."/>
            <person name="Bouchez O."/>
            <person name="Roques C."/>
            <person name="Iampietro C."/>
            <person name="Lluch J."/>
            <person name="Castinel A."/>
            <person name="Donnadieu C."/>
            <person name="Desvignes T."/>
            <person name="Floi Bucao C."/>
            <person name="Jouanno E."/>
            <person name="Wen M."/>
            <person name="Mejri S."/>
            <person name="Dirks R."/>
            <person name="Jansen H."/>
            <person name="Henkel C."/>
            <person name="Chen W.J."/>
            <person name="Zahm M."/>
            <person name="Cabau C."/>
            <person name="Klopp C."/>
            <person name="Thompson A.W."/>
            <person name="Robinson-Rechavi M."/>
            <person name="Braasch I."/>
            <person name="Lecointre G."/>
            <person name="Bobe J."/>
            <person name="Postlethwait J.H."/>
            <person name="Berthelot C."/>
            <person name="Roest Crollius H."/>
            <person name="Guiguen Y."/>
        </authorList>
    </citation>
    <scope>NUCLEOTIDE SEQUENCE</scope>
    <source>
        <strain evidence="8">WJC10195</strain>
    </source>
</reference>
<gene>
    <name evidence="8" type="ORF">SKAU_G00425850</name>
</gene>
<dbReference type="InterPro" id="IPR000152">
    <property type="entry name" value="EGF-type_Asp/Asn_hydroxyl_site"/>
</dbReference>
<keyword evidence="1 6" id="KW-0245">EGF-like domain</keyword>
<dbReference type="InterPro" id="IPR057774">
    <property type="entry name" value="D8C_UMOD/GP2/OIT3-like"/>
</dbReference>
<dbReference type="InterPro" id="IPR050751">
    <property type="entry name" value="ECM_structural_protein"/>
</dbReference>
<dbReference type="AlphaFoldDB" id="A0A9Q1E530"/>
<dbReference type="FunFam" id="2.10.25.10:FF:000017">
    <property type="entry name" value="latent-transforming growth factor beta-binding protein 4 isoform X1"/>
    <property type="match status" value="1"/>
</dbReference>
<dbReference type="PROSITE" id="PS50026">
    <property type="entry name" value="EGF_3"/>
    <property type="match status" value="2"/>
</dbReference>
<evidence type="ECO:0000256" key="5">
    <source>
        <dbReference type="ARBA" id="ARBA00023180"/>
    </source>
</evidence>
<organism evidence="8 9">
    <name type="scientific">Synaphobranchus kaupii</name>
    <name type="common">Kaup's arrowtooth eel</name>
    <dbReference type="NCBI Taxonomy" id="118154"/>
    <lineage>
        <taxon>Eukaryota</taxon>
        <taxon>Metazoa</taxon>
        <taxon>Chordata</taxon>
        <taxon>Craniata</taxon>
        <taxon>Vertebrata</taxon>
        <taxon>Euteleostomi</taxon>
        <taxon>Actinopterygii</taxon>
        <taxon>Neopterygii</taxon>
        <taxon>Teleostei</taxon>
        <taxon>Anguilliformes</taxon>
        <taxon>Synaphobranchidae</taxon>
        <taxon>Synaphobranchus</taxon>
    </lineage>
</organism>
<dbReference type="Pfam" id="PF07645">
    <property type="entry name" value="EGF_CA"/>
    <property type="match status" value="2"/>
</dbReference>
<evidence type="ECO:0000256" key="2">
    <source>
        <dbReference type="ARBA" id="ARBA00022729"/>
    </source>
</evidence>
<dbReference type="Proteomes" id="UP001152622">
    <property type="component" value="Unassembled WGS sequence"/>
</dbReference>
<sequence>MPESCVPEYMCGTVAPLWLPDRHPGPSEGIIRSRVCGHYISDCCWVESNPIHIKACPGNYFVYKFIDPSSCYVAYCAYRDECTKTPPRCGPNADCHNSVGGYNCSCHHGYENTPGVTLTNNTNPCQDVDECKQRPDICGPNASCKNTMGNYTCQCNQGYIPTPKLQWEKNNTTCANVTNSLEDGCKTAVTLLNWILGTQDELVEKNLVELGNTVLQFTQKLLSTQVELPITQANLTIHTEGMDAMTFSVGPNNTLSKEPQLWTNENAMDISLRAIASNNNGTVCL</sequence>
<dbReference type="Gene3D" id="2.10.25.10">
    <property type="entry name" value="Laminin"/>
    <property type="match status" value="2"/>
</dbReference>
<dbReference type="InterPro" id="IPR018097">
    <property type="entry name" value="EGF_Ca-bd_CS"/>
</dbReference>
<evidence type="ECO:0000256" key="4">
    <source>
        <dbReference type="ARBA" id="ARBA00023157"/>
    </source>
</evidence>
<protein>
    <recommendedName>
        <fullName evidence="7">EGF-like domain-containing protein</fullName>
    </recommendedName>
</protein>
<keyword evidence="4" id="KW-1015">Disulfide bond</keyword>
<dbReference type="CDD" id="cd00054">
    <property type="entry name" value="EGF_CA"/>
    <property type="match status" value="2"/>
</dbReference>
<comment type="caution">
    <text evidence="6">Lacks conserved residue(s) required for the propagation of feature annotation.</text>
</comment>
<dbReference type="SMART" id="SM00179">
    <property type="entry name" value="EGF_CA"/>
    <property type="match status" value="2"/>
</dbReference>
<evidence type="ECO:0000259" key="7">
    <source>
        <dbReference type="PROSITE" id="PS50026"/>
    </source>
</evidence>
<proteinExistence type="predicted"/>
<dbReference type="SUPFAM" id="SSF57196">
    <property type="entry name" value="EGF/Laminin"/>
    <property type="match status" value="2"/>
</dbReference>
<dbReference type="OrthoDB" id="2015116at2759"/>
<keyword evidence="3" id="KW-0677">Repeat</keyword>
<evidence type="ECO:0000256" key="3">
    <source>
        <dbReference type="ARBA" id="ARBA00022737"/>
    </source>
</evidence>
<dbReference type="InterPro" id="IPR001881">
    <property type="entry name" value="EGF-like_Ca-bd_dom"/>
</dbReference>
<comment type="caution">
    <text evidence="8">The sequence shown here is derived from an EMBL/GenBank/DDBJ whole genome shotgun (WGS) entry which is preliminary data.</text>
</comment>
<evidence type="ECO:0000313" key="8">
    <source>
        <dbReference type="EMBL" id="KAJ8332412.1"/>
    </source>
</evidence>
<dbReference type="SMART" id="SM00181">
    <property type="entry name" value="EGF"/>
    <property type="match status" value="2"/>
</dbReference>
<dbReference type="Pfam" id="PF23283">
    <property type="entry name" value="D8C_UMOD"/>
    <property type="match status" value="1"/>
</dbReference>
<dbReference type="GO" id="GO:0005509">
    <property type="term" value="F:calcium ion binding"/>
    <property type="evidence" value="ECO:0007669"/>
    <property type="project" value="InterPro"/>
</dbReference>
<dbReference type="PROSITE" id="PS00010">
    <property type="entry name" value="ASX_HYDROXYL"/>
    <property type="match status" value="2"/>
</dbReference>
<dbReference type="InterPro" id="IPR049883">
    <property type="entry name" value="NOTCH1_EGF-like"/>
</dbReference>
<evidence type="ECO:0000256" key="1">
    <source>
        <dbReference type="ARBA" id="ARBA00022536"/>
    </source>
</evidence>
<dbReference type="InterPro" id="IPR000742">
    <property type="entry name" value="EGF"/>
</dbReference>
<evidence type="ECO:0000256" key="6">
    <source>
        <dbReference type="PROSITE-ProRule" id="PRU00076"/>
    </source>
</evidence>
<dbReference type="EMBL" id="JAINUF010000026">
    <property type="protein sequence ID" value="KAJ8332412.1"/>
    <property type="molecule type" value="Genomic_DNA"/>
</dbReference>
<accession>A0A9Q1E530</accession>
<keyword evidence="2" id="KW-0732">Signal</keyword>
<dbReference type="PANTHER" id="PTHR24034">
    <property type="entry name" value="EGF-LIKE DOMAIN-CONTAINING PROTEIN"/>
    <property type="match status" value="1"/>
</dbReference>
<name>A0A9Q1E530_SYNKA</name>
<dbReference type="PROSITE" id="PS01187">
    <property type="entry name" value="EGF_CA"/>
    <property type="match status" value="1"/>
</dbReference>